<dbReference type="AlphaFoldDB" id="A0A0C2X7I2"/>
<gene>
    <name evidence="1" type="ORF">M378DRAFT_536196</name>
</gene>
<organism evidence="1 2">
    <name type="scientific">Amanita muscaria (strain Koide BX008)</name>
    <dbReference type="NCBI Taxonomy" id="946122"/>
    <lineage>
        <taxon>Eukaryota</taxon>
        <taxon>Fungi</taxon>
        <taxon>Dikarya</taxon>
        <taxon>Basidiomycota</taxon>
        <taxon>Agaricomycotina</taxon>
        <taxon>Agaricomycetes</taxon>
        <taxon>Agaricomycetidae</taxon>
        <taxon>Agaricales</taxon>
        <taxon>Pluteineae</taxon>
        <taxon>Amanitaceae</taxon>
        <taxon>Amanita</taxon>
    </lineage>
</organism>
<name>A0A0C2X7I2_AMAMK</name>
<dbReference type="EMBL" id="KN818243">
    <property type="protein sequence ID" value="KIL65261.1"/>
    <property type="molecule type" value="Genomic_DNA"/>
</dbReference>
<evidence type="ECO:0000313" key="2">
    <source>
        <dbReference type="Proteomes" id="UP000054549"/>
    </source>
</evidence>
<keyword evidence="2" id="KW-1185">Reference proteome</keyword>
<reference evidence="1 2" key="1">
    <citation type="submission" date="2014-04" db="EMBL/GenBank/DDBJ databases">
        <title>Evolutionary Origins and Diversification of the Mycorrhizal Mutualists.</title>
        <authorList>
            <consortium name="DOE Joint Genome Institute"/>
            <consortium name="Mycorrhizal Genomics Consortium"/>
            <person name="Kohler A."/>
            <person name="Kuo A."/>
            <person name="Nagy L.G."/>
            <person name="Floudas D."/>
            <person name="Copeland A."/>
            <person name="Barry K.W."/>
            <person name="Cichocki N."/>
            <person name="Veneault-Fourrey C."/>
            <person name="LaButti K."/>
            <person name="Lindquist E.A."/>
            <person name="Lipzen A."/>
            <person name="Lundell T."/>
            <person name="Morin E."/>
            <person name="Murat C."/>
            <person name="Riley R."/>
            <person name="Ohm R."/>
            <person name="Sun H."/>
            <person name="Tunlid A."/>
            <person name="Henrissat B."/>
            <person name="Grigoriev I.V."/>
            <person name="Hibbett D.S."/>
            <person name="Martin F."/>
        </authorList>
    </citation>
    <scope>NUCLEOTIDE SEQUENCE [LARGE SCALE GENOMIC DNA]</scope>
    <source>
        <strain evidence="1 2">Koide BX008</strain>
    </source>
</reference>
<accession>A0A0C2X7I2</accession>
<protein>
    <submittedName>
        <fullName evidence="1">Uncharacterized protein</fullName>
    </submittedName>
</protein>
<dbReference type="HOGENOM" id="CLU_2440363_0_0_1"/>
<dbReference type="Proteomes" id="UP000054549">
    <property type="component" value="Unassembled WGS sequence"/>
</dbReference>
<proteinExistence type="predicted"/>
<dbReference type="InParanoid" id="A0A0C2X7I2"/>
<evidence type="ECO:0000313" key="1">
    <source>
        <dbReference type="EMBL" id="KIL65261.1"/>
    </source>
</evidence>
<sequence>MRILGRPDAFKNSNPRRDCLTTGSVTLRTYRRILHLSSHSAIQGVVCKIDYFNFKGQMYICQEGITLSPRVRLVRVRILHTLSSQIYGSQ</sequence>